<gene>
    <name evidence="1" type="ORF">GALL_371150</name>
</gene>
<accession>A0A1J5QBT5</accession>
<comment type="caution">
    <text evidence="1">The sequence shown here is derived from an EMBL/GenBank/DDBJ whole genome shotgun (WGS) entry which is preliminary data.</text>
</comment>
<organism evidence="1">
    <name type="scientific">mine drainage metagenome</name>
    <dbReference type="NCBI Taxonomy" id="410659"/>
    <lineage>
        <taxon>unclassified sequences</taxon>
        <taxon>metagenomes</taxon>
        <taxon>ecological metagenomes</taxon>
    </lineage>
</organism>
<dbReference type="Gene3D" id="1.10.10.1320">
    <property type="entry name" value="Anti-sigma factor, zinc-finger domain"/>
    <property type="match status" value="1"/>
</dbReference>
<protein>
    <submittedName>
        <fullName evidence="1">Uncharacterized protein</fullName>
    </submittedName>
</protein>
<dbReference type="AlphaFoldDB" id="A0A1J5QBT5"/>
<evidence type="ECO:0000313" key="1">
    <source>
        <dbReference type="EMBL" id="OIQ81118.1"/>
    </source>
</evidence>
<dbReference type="InterPro" id="IPR041916">
    <property type="entry name" value="Anti_sigma_zinc_sf"/>
</dbReference>
<sequence length="327" mass="32811">MTHLGSLTSALVDGQLDPAAAERALAHAAACAPCAAELAAARAYQRVLSAIDDVAPAPDLTARLLALGAGACGPGAPGGSGTPPGPRHPTASLLAPAQPFPSGGMRGDVTGRHGARRWVTSSVVGVGAAALALFVLGDAHVVAPSERSAQAMALLAHVEDAAAGSASVVSRDAGASAASTVDGLNLDGGQGAVLAWMHANGWPCPGELPTGATVTAVRLTADEVLEVDVETPRGQLVLTEQRGILDTSTVAGADRVDVGGASAYVLSRSPWHLAWQSQDTVVELVSDAGRDQVQQVARTIPAEAFSDAPPARIVRGWQIVTGVISGP</sequence>
<name>A0A1J5QBT5_9ZZZZ</name>
<reference evidence="1" key="1">
    <citation type="submission" date="2016-10" db="EMBL/GenBank/DDBJ databases">
        <title>Sequence of Gallionella enrichment culture.</title>
        <authorList>
            <person name="Poehlein A."/>
            <person name="Muehling M."/>
            <person name="Daniel R."/>
        </authorList>
    </citation>
    <scope>NUCLEOTIDE SEQUENCE</scope>
</reference>
<dbReference type="EMBL" id="MLJW01000967">
    <property type="protein sequence ID" value="OIQ81118.1"/>
    <property type="molecule type" value="Genomic_DNA"/>
</dbReference>
<proteinExistence type="predicted"/>